<keyword evidence="5" id="KW-0472">Membrane</keyword>
<dbReference type="SUPFAM" id="SSF52218">
    <property type="entry name" value="Flavoproteins"/>
    <property type="match status" value="1"/>
</dbReference>
<evidence type="ECO:0000256" key="1">
    <source>
        <dbReference type="ARBA" id="ARBA00022630"/>
    </source>
</evidence>
<feature type="transmembrane region" description="Helical" evidence="5">
    <location>
        <begin position="66"/>
        <end position="86"/>
    </location>
</feature>
<keyword evidence="5" id="KW-0812">Transmembrane</keyword>
<dbReference type="CDD" id="cd06200">
    <property type="entry name" value="SiR_like1"/>
    <property type="match status" value="1"/>
</dbReference>
<dbReference type="PANTHER" id="PTHR19384">
    <property type="entry name" value="NITRIC OXIDE SYNTHASE-RELATED"/>
    <property type="match status" value="1"/>
</dbReference>
<feature type="transmembrane region" description="Helical" evidence="5">
    <location>
        <begin position="37"/>
        <end position="54"/>
    </location>
</feature>
<dbReference type="Pfam" id="PF00258">
    <property type="entry name" value="Flavodoxin_1"/>
    <property type="match status" value="1"/>
</dbReference>
<keyword evidence="3" id="KW-0813">Transport</keyword>
<dbReference type="Proteomes" id="UP001231109">
    <property type="component" value="Unassembled WGS sequence"/>
</dbReference>
<dbReference type="InterPro" id="IPR001094">
    <property type="entry name" value="Flavdoxin-like"/>
</dbReference>
<dbReference type="InterPro" id="IPR001433">
    <property type="entry name" value="OxRdtase_FAD/NAD-bd"/>
</dbReference>
<organism evidence="8 9">
    <name type="scientific">Rheinheimera baltica</name>
    <dbReference type="NCBI Taxonomy" id="67576"/>
    <lineage>
        <taxon>Bacteria</taxon>
        <taxon>Pseudomonadati</taxon>
        <taxon>Pseudomonadota</taxon>
        <taxon>Gammaproteobacteria</taxon>
        <taxon>Chromatiales</taxon>
        <taxon>Chromatiaceae</taxon>
        <taxon>Rheinheimera</taxon>
    </lineage>
</organism>
<protein>
    <recommendedName>
        <fullName evidence="4">NADPH--hemoprotein reductase</fullName>
        <ecNumber evidence="4">1.6.2.4</ecNumber>
    </recommendedName>
</protein>
<dbReference type="InterPro" id="IPR017938">
    <property type="entry name" value="Riboflavin_synthase-like_b-brl"/>
</dbReference>
<sequence length="592" mass="67052">MFQRWQYLLEKWHLLALLLLPLYYAYSTTADNLRSVVLLYGLYSIIVVASLWRLPLASPPAKITGWAWLEQFLFLALLLTLLGLFYLPQAPFSSFAAQVLWLNTQLAFAGLLLKHYWAVKTRQASAKTVNTAPHWLVGYASQSGVAQQLAQHNAAQLQQAGFAVTLAELNQINQLQLNSFQRALFVVSTYGDGEPPDNANQFYQLAQQWQHSLHQLQFAVLALGDSRYQQFCAFGRWLHTWLQQRDAKPLHPLLELDTAKQQAPVMTQWQQLLTGFTKTQAPQMQPIWQQARLESRYIANPASKGLPCFIVKLQLPKGSQWQAGDIVDIQPENSKCNVALWLTQHQINGCQAVQYKNQHMPLCWALAELQLDNVLPPPKGEPVDIWLTQQPTLPLRSYSIASLPEEGPAVLLVRQVKKPDDTLGIGSGWLTAWSIEQQLIQVRLREHTPFHLPPDDIPLILIASGTGIAGLRALLAQRVKRGQRQNWLIFGERHPDSDFFFAKDIRHWQQQGFIPQCDLAFSQAHANKYYVQHALAAKREQVKQWLASGAAIYVCGSLQGMGSAVHQVLTNIMGDAALSRLQQQGRYRRDLY</sequence>
<dbReference type="Pfam" id="PF00175">
    <property type="entry name" value="NAD_binding_1"/>
    <property type="match status" value="1"/>
</dbReference>
<evidence type="ECO:0000256" key="5">
    <source>
        <dbReference type="SAM" id="Phobius"/>
    </source>
</evidence>
<dbReference type="Gene3D" id="3.40.50.360">
    <property type="match status" value="1"/>
</dbReference>
<dbReference type="PRINTS" id="PR00369">
    <property type="entry name" value="FLAVODOXIN"/>
</dbReference>
<dbReference type="InterPro" id="IPR001709">
    <property type="entry name" value="Flavoprot_Pyr_Nucl_cyt_Rdtase"/>
</dbReference>
<feature type="domain" description="FAD-binding FR-type" evidence="7">
    <location>
        <begin position="286"/>
        <end position="453"/>
    </location>
</feature>
<evidence type="ECO:0000256" key="3">
    <source>
        <dbReference type="ARBA" id="ARBA00022982"/>
    </source>
</evidence>
<name>A0ABT9I2R2_9GAMM</name>
<proteinExistence type="predicted"/>
<comment type="caution">
    <text evidence="8">The sequence shown here is derived from an EMBL/GenBank/DDBJ whole genome shotgun (WGS) entry which is preliminary data.</text>
</comment>
<keyword evidence="5" id="KW-1133">Transmembrane helix</keyword>
<dbReference type="InterPro" id="IPR039261">
    <property type="entry name" value="FNR_nucleotide-bd"/>
</dbReference>
<dbReference type="EMBL" id="JAPJDZ010000060">
    <property type="protein sequence ID" value="MDP5137675.1"/>
    <property type="molecule type" value="Genomic_DNA"/>
</dbReference>
<evidence type="ECO:0000259" key="7">
    <source>
        <dbReference type="PROSITE" id="PS51384"/>
    </source>
</evidence>
<keyword evidence="1" id="KW-0285">Flavoprotein</keyword>
<dbReference type="InterPro" id="IPR017927">
    <property type="entry name" value="FAD-bd_FR_type"/>
</dbReference>
<evidence type="ECO:0000256" key="4">
    <source>
        <dbReference type="ARBA" id="ARBA00023797"/>
    </source>
</evidence>
<keyword evidence="3" id="KW-0249">Electron transport</keyword>
<accession>A0ABT9I2R2</accession>
<dbReference type="PRINTS" id="PR00371">
    <property type="entry name" value="FPNCR"/>
</dbReference>
<evidence type="ECO:0000256" key="2">
    <source>
        <dbReference type="ARBA" id="ARBA00022643"/>
    </source>
</evidence>
<dbReference type="PANTHER" id="PTHR19384:SF17">
    <property type="entry name" value="NADPH--CYTOCHROME P450 REDUCTASE"/>
    <property type="match status" value="1"/>
</dbReference>
<evidence type="ECO:0000313" key="8">
    <source>
        <dbReference type="EMBL" id="MDP5137675.1"/>
    </source>
</evidence>
<reference evidence="8 9" key="1">
    <citation type="submission" date="2022-11" db="EMBL/GenBank/DDBJ databases">
        <title>Viruses from the air-sea interface of a natural surface slick.</title>
        <authorList>
            <person name="Rahlff J."/>
            <person name="Holmfeldt K."/>
        </authorList>
    </citation>
    <scope>NUCLEOTIDE SEQUENCE [LARGE SCALE GENOMIC DNA]</scope>
    <source>
        <strain evidence="8 9">SMS4</strain>
    </source>
</reference>
<keyword evidence="2" id="KW-0288">FMN</keyword>
<dbReference type="InterPro" id="IPR008254">
    <property type="entry name" value="Flavodoxin/NO_synth"/>
</dbReference>
<dbReference type="RefSeq" id="WP_305976948.1">
    <property type="nucleotide sequence ID" value="NZ_JAPJDZ010000060.1"/>
</dbReference>
<gene>
    <name evidence="8" type="ORF">ORJ04_17100</name>
</gene>
<dbReference type="SUPFAM" id="SSF52343">
    <property type="entry name" value="Ferredoxin reductase-like, C-terminal NADP-linked domain"/>
    <property type="match status" value="1"/>
</dbReference>
<feature type="domain" description="Flavodoxin-like" evidence="6">
    <location>
        <begin position="135"/>
        <end position="274"/>
    </location>
</feature>
<dbReference type="EC" id="1.6.2.4" evidence="4"/>
<evidence type="ECO:0000259" key="6">
    <source>
        <dbReference type="PROSITE" id="PS50902"/>
    </source>
</evidence>
<dbReference type="InterPro" id="IPR029039">
    <property type="entry name" value="Flavoprotein-like_sf"/>
</dbReference>
<dbReference type="Gene3D" id="3.40.50.80">
    <property type="entry name" value="Nucleotide-binding domain of ferredoxin-NADP reductase (FNR) module"/>
    <property type="match status" value="1"/>
</dbReference>
<keyword evidence="9" id="KW-1185">Reference proteome</keyword>
<dbReference type="PROSITE" id="PS50902">
    <property type="entry name" value="FLAVODOXIN_LIKE"/>
    <property type="match status" value="1"/>
</dbReference>
<evidence type="ECO:0000313" key="9">
    <source>
        <dbReference type="Proteomes" id="UP001231109"/>
    </source>
</evidence>
<dbReference type="PROSITE" id="PS51384">
    <property type="entry name" value="FAD_FR"/>
    <property type="match status" value="1"/>
</dbReference>
<dbReference type="SUPFAM" id="SSF63380">
    <property type="entry name" value="Riboflavin synthase domain-like"/>
    <property type="match status" value="1"/>
</dbReference>